<name>A0A1T5I232_9GAMM</name>
<gene>
    <name evidence="2" type="ORF">CZ809_02655</name>
</gene>
<evidence type="ECO:0000313" key="3">
    <source>
        <dbReference type="Proteomes" id="UP000189966"/>
    </source>
</evidence>
<sequence>MTLIIKGKHNRECDTETDKINLAQRHTTPQIR</sequence>
<dbReference type="Proteomes" id="UP000189966">
    <property type="component" value="Unassembled WGS sequence"/>
</dbReference>
<organism evidence="2 3">
    <name type="scientific">Photobacterium piscicola</name>
    <dbReference type="NCBI Taxonomy" id="1378299"/>
    <lineage>
        <taxon>Bacteria</taxon>
        <taxon>Pseudomonadati</taxon>
        <taxon>Pseudomonadota</taxon>
        <taxon>Gammaproteobacteria</taxon>
        <taxon>Vibrionales</taxon>
        <taxon>Vibrionaceae</taxon>
        <taxon>Photobacterium</taxon>
    </lineage>
</organism>
<accession>A0A1T5I232</accession>
<evidence type="ECO:0000313" key="2">
    <source>
        <dbReference type="EMBL" id="SKC33120.1"/>
    </source>
</evidence>
<feature type="compositionally biased region" description="Basic and acidic residues" evidence="1">
    <location>
        <begin position="10"/>
        <end position="19"/>
    </location>
</feature>
<evidence type="ECO:0000256" key="1">
    <source>
        <dbReference type="SAM" id="MobiDB-lite"/>
    </source>
</evidence>
<reference evidence="2 3" key="1">
    <citation type="submission" date="2017-02" db="EMBL/GenBank/DDBJ databases">
        <authorList>
            <person name="Peterson S.W."/>
        </authorList>
    </citation>
    <scope>NUCLEOTIDE SEQUENCE [LARGE SCALE GENOMIC DNA]</scope>
    <source>
        <strain evidence="3">type strain: NCCB 100098</strain>
    </source>
</reference>
<dbReference type="AlphaFoldDB" id="A0A1T5I232"/>
<proteinExistence type="predicted"/>
<feature type="region of interest" description="Disordered" evidence="1">
    <location>
        <begin position="1"/>
        <end position="32"/>
    </location>
</feature>
<dbReference type="EMBL" id="FUZI01000004">
    <property type="protein sequence ID" value="SKC33120.1"/>
    <property type="molecule type" value="Genomic_DNA"/>
</dbReference>
<protein>
    <submittedName>
        <fullName evidence="2">Uncharacterized protein</fullName>
    </submittedName>
</protein>